<dbReference type="Proteomes" id="UP000548632">
    <property type="component" value="Unassembled WGS sequence"/>
</dbReference>
<name>A0A839H4M8_9GAMM</name>
<dbReference type="SUPFAM" id="SSF101327">
    <property type="entry name" value="YgfB-like"/>
    <property type="match status" value="1"/>
</dbReference>
<dbReference type="RefSeq" id="WP_182582168.1">
    <property type="nucleotide sequence ID" value="NZ_JABVCQ010000004.1"/>
</dbReference>
<protein>
    <submittedName>
        <fullName evidence="3">UPF0149 family protein</fullName>
    </submittedName>
</protein>
<dbReference type="InterPro" id="IPR036255">
    <property type="entry name" value="YgfB-like_sf"/>
</dbReference>
<accession>A0A839H4M8</accession>
<gene>
    <name evidence="3" type="ORF">HUK38_02280</name>
</gene>
<dbReference type="EMBL" id="JABVCQ010000004">
    <property type="protein sequence ID" value="MBB1125055.1"/>
    <property type="molecule type" value="Genomic_DNA"/>
</dbReference>
<sequence>MSQQRPPTADNCATTVSNDTNDSSINDLDVVELADWLASSPLALTLAEAQGMYCGLRGGGAADAPQRWLAEIAPTSAHITAILQQLAEYTDQQLADATCRFNLLLPPPTAALVEQAAALVDWVRGFLYGSGLAAIQLNQLSAPAQEIYTDLIAITQLDLSTIADHNAAPTEVDEDETALTDMIEFVRVAVMLLDVERLDH</sequence>
<keyword evidence="4" id="KW-1185">Reference proteome</keyword>
<evidence type="ECO:0000313" key="4">
    <source>
        <dbReference type="Proteomes" id="UP000548632"/>
    </source>
</evidence>
<feature type="region of interest" description="Disordered" evidence="2">
    <location>
        <begin position="1"/>
        <end position="20"/>
    </location>
</feature>
<reference evidence="3 4" key="1">
    <citation type="journal article" date="2020" name="Arch. Microbiol.">
        <title>The genome sequence of the giant phototrophic gammaproteobacterium Thiospirillum jenense gives insight into its physiological properties and phylogenetic relationships.</title>
        <authorList>
            <person name="Imhoff J.F."/>
            <person name="Meyer T.E."/>
            <person name="Kyndt J.A."/>
        </authorList>
    </citation>
    <scope>NUCLEOTIDE SEQUENCE [LARGE SCALE GENOMIC DNA]</scope>
    <source>
        <strain evidence="3 4">DSM 216</strain>
    </source>
</reference>
<organism evidence="3 4">
    <name type="scientific">Thiospirillum jenense</name>
    <dbReference type="NCBI Taxonomy" id="1653858"/>
    <lineage>
        <taxon>Bacteria</taxon>
        <taxon>Pseudomonadati</taxon>
        <taxon>Pseudomonadota</taxon>
        <taxon>Gammaproteobacteria</taxon>
        <taxon>Chromatiales</taxon>
        <taxon>Chromatiaceae</taxon>
        <taxon>Thiospirillum</taxon>
    </lineage>
</organism>
<dbReference type="PANTHER" id="PTHR37528:SF1">
    <property type="entry name" value="UPF0149 PROTEIN YGFB"/>
    <property type="match status" value="1"/>
</dbReference>
<evidence type="ECO:0000313" key="3">
    <source>
        <dbReference type="EMBL" id="MBB1125055.1"/>
    </source>
</evidence>
<dbReference type="AlphaFoldDB" id="A0A839H4M8"/>
<dbReference type="GO" id="GO:0005829">
    <property type="term" value="C:cytosol"/>
    <property type="evidence" value="ECO:0007669"/>
    <property type="project" value="TreeGrafter"/>
</dbReference>
<evidence type="ECO:0000256" key="1">
    <source>
        <dbReference type="ARBA" id="ARBA00038308"/>
    </source>
</evidence>
<dbReference type="Pfam" id="PF03695">
    <property type="entry name" value="UPF0149"/>
    <property type="match status" value="1"/>
</dbReference>
<dbReference type="PANTHER" id="PTHR37528">
    <property type="entry name" value="UPF0149 PROTEIN YGFB"/>
    <property type="match status" value="1"/>
</dbReference>
<dbReference type="InterPro" id="IPR011978">
    <property type="entry name" value="YgfB-like"/>
</dbReference>
<dbReference type="Gene3D" id="1.20.120.740">
    <property type="entry name" value="YgfB uncharacterised protein family UPF0149, PF03695"/>
    <property type="match status" value="1"/>
</dbReference>
<proteinExistence type="inferred from homology"/>
<comment type="caution">
    <text evidence="3">The sequence shown here is derived from an EMBL/GenBank/DDBJ whole genome shotgun (WGS) entry which is preliminary data.</text>
</comment>
<evidence type="ECO:0000256" key="2">
    <source>
        <dbReference type="SAM" id="MobiDB-lite"/>
    </source>
</evidence>
<comment type="similarity">
    <text evidence="1">Belongs to the UPF0149 family.</text>
</comment>